<keyword evidence="16" id="KW-1185">Reference proteome</keyword>
<dbReference type="InterPro" id="IPR011335">
    <property type="entry name" value="Restrct_endonuc-II-like"/>
</dbReference>
<dbReference type="RefSeq" id="WP_068442452.1">
    <property type="nucleotide sequence ID" value="NZ_CP013862.1"/>
</dbReference>
<keyword evidence="7 13" id="KW-0378">Hydrolase</keyword>
<feature type="binding site" evidence="13">
    <location>
        <position position="84"/>
    </location>
    <ligand>
        <name>Mg(2+)</name>
        <dbReference type="ChEBI" id="CHEBI:18420"/>
    </ligand>
</feature>
<dbReference type="AlphaFoldDB" id="A0A0U4E3S6"/>
<evidence type="ECO:0000256" key="6">
    <source>
        <dbReference type="ARBA" id="ARBA00022763"/>
    </source>
</evidence>
<evidence type="ECO:0000256" key="1">
    <source>
        <dbReference type="ARBA" id="ARBA00004496"/>
    </source>
</evidence>
<dbReference type="Proteomes" id="UP000050331">
    <property type="component" value="Chromosome"/>
</dbReference>
<evidence type="ECO:0000313" key="15">
    <source>
        <dbReference type="EMBL" id="ALX47932.1"/>
    </source>
</evidence>
<dbReference type="GO" id="GO:0008821">
    <property type="term" value="F:crossover junction DNA endonuclease activity"/>
    <property type="evidence" value="ECO:0007669"/>
    <property type="project" value="UniProtKB-EC"/>
</dbReference>
<dbReference type="InterPro" id="IPR011856">
    <property type="entry name" value="tRNA_endonuc-like_dom_sf"/>
</dbReference>
<gene>
    <name evidence="13" type="primary">recU</name>
    <name evidence="15" type="ORF">AOX59_04515</name>
</gene>
<evidence type="ECO:0000256" key="8">
    <source>
        <dbReference type="ARBA" id="ARBA00022842"/>
    </source>
</evidence>
<comment type="similarity">
    <text evidence="11 13">Belongs to the RecU family.</text>
</comment>
<evidence type="ECO:0000256" key="4">
    <source>
        <dbReference type="ARBA" id="ARBA00022723"/>
    </source>
</evidence>
<protein>
    <recommendedName>
        <fullName evidence="12 13">Holliday junction resolvase RecU</fullName>
        <ecNumber evidence="13 14">3.1.21.10</ecNumber>
    </recommendedName>
    <alternativeName>
        <fullName evidence="13">Recombination protein U homolog</fullName>
    </alternativeName>
</protein>
<evidence type="ECO:0000256" key="2">
    <source>
        <dbReference type="ARBA" id="ARBA00022490"/>
    </source>
</evidence>
<reference evidence="15 16" key="1">
    <citation type="submission" date="2016-01" db="EMBL/GenBank/DDBJ databases">
        <title>Complete genome sequence of strain Lentibacillus amyloliquefaciens LAM0015T isolated from saline sediment.</title>
        <authorList>
            <person name="Wang J.-L."/>
            <person name="He M.-X."/>
        </authorList>
    </citation>
    <scope>NUCLEOTIDE SEQUENCE [LARGE SCALE GENOMIC DNA]</scope>
    <source>
        <strain evidence="15 16">LAM0015</strain>
    </source>
</reference>
<evidence type="ECO:0000256" key="9">
    <source>
        <dbReference type="ARBA" id="ARBA00023172"/>
    </source>
</evidence>
<dbReference type="Gene3D" id="3.40.1350.10">
    <property type="match status" value="1"/>
</dbReference>
<evidence type="ECO:0000256" key="7">
    <source>
        <dbReference type="ARBA" id="ARBA00022801"/>
    </source>
</evidence>
<dbReference type="GO" id="GO:0005737">
    <property type="term" value="C:cytoplasm"/>
    <property type="evidence" value="ECO:0007669"/>
    <property type="project" value="UniProtKB-SubCell"/>
</dbReference>
<dbReference type="STRING" id="1472767.AOX59_04515"/>
<dbReference type="CDD" id="cd22354">
    <property type="entry name" value="RecU-like"/>
    <property type="match status" value="1"/>
</dbReference>
<dbReference type="EMBL" id="CP013862">
    <property type="protein sequence ID" value="ALX47932.1"/>
    <property type="molecule type" value="Genomic_DNA"/>
</dbReference>
<dbReference type="NCBIfam" id="TIGR00648">
    <property type="entry name" value="recU"/>
    <property type="match status" value="1"/>
</dbReference>
<comment type="subcellular location">
    <subcellularLocation>
        <location evidence="1 13">Cytoplasm</location>
    </subcellularLocation>
</comment>
<evidence type="ECO:0000256" key="3">
    <source>
        <dbReference type="ARBA" id="ARBA00022722"/>
    </source>
</evidence>
<evidence type="ECO:0000313" key="16">
    <source>
        <dbReference type="Proteomes" id="UP000050331"/>
    </source>
</evidence>
<keyword evidence="6 13" id="KW-0227">DNA damage</keyword>
<comment type="cofactor">
    <cofactor evidence="13">
        <name>Mg(2+)</name>
        <dbReference type="ChEBI" id="CHEBI:18420"/>
    </cofactor>
    <text evidence="13">Binds 1 Mg(2+) ion per subunit.</text>
</comment>
<dbReference type="Pfam" id="PF03838">
    <property type="entry name" value="RecU"/>
    <property type="match status" value="1"/>
</dbReference>
<dbReference type="GO" id="GO:0007059">
    <property type="term" value="P:chromosome segregation"/>
    <property type="evidence" value="ECO:0007669"/>
    <property type="project" value="UniProtKB-UniRule"/>
</dbReference>
<keyword evidence="2 13" id="KW-0963">Cytoplasm</keyword>
<evidence type="ECO:0000256" key="12">
    <source>
        <dbReference type="ARBA" id="ARBA00029523"/>
    </source>
</evidence>
<dbReference type="PIRSF" id="PIRSF037785">
    <property type="entry name" value="RecU"/>
    <property type="match status" value="1"/>
</dbReference>
<organism evidence="15 16">
    <name type="scientific">Lentibacillus amyloliquefaciens</name>
    <dbReference type="NCBI Taxonomy" id="1472767"/>
    <lineage>
        <taxon>Bacteria</taxon>
        <taxon>Bacillati</taxon>
        <taxon>Bacillota</taxon>
        <taxon>Bacilli</taxon>
        <taxon>Bacillales</taxon>
        <taxon>Bacillaceae</taxon>
        <taxon>Lentibacillus</taxon>
    </lineage>
</organism>
<proteinExistence type="inferred from homology"/>
<dbReference type="InterPro" id="IPR004612">
    <property type="entry name" value="Resolv_RecU"/>
</dbReference>
<accession>A0A0U4E3S6</accession>
<dbReference type="GO" id="GO:0006310">
    <property type="term" value="P:DNA recombination"/>
    <property type="evidence" value="ECO:0007669"/>
    <property type="project" value="UniProtKB-UniRule"/>
</dbReference>
<evidence type="ECO:0000256" key="13">
    <source>
        <dbReference type="HAMAP-Rule" id="MF_00130"/>
    </source>
</evidence>
<feature type="binding site" evidence="13">
    <location>
        <position position="97"/>
    </location>
    <ligand>
        <name>Mg(2+)</name>
        <dbReference type="ChEBI" id="CHEBI:18420"/>
    </ligand>
</feature>
<keyword evidence="9 13" id="KW-0233">DNA recombination</keyword>
<feature type="site" description="Transition state stabilizer" evidence="13">
    <location>
        <position position="99"/>
    </location>
</feature>
<keyword evidence="8 13" id="KW-0460">Magnesium</keyword>
<dbReference type="HAMAP" id="MF_00130">
    <property type="entry name" value="RecU"/>
    <property type="match status" value="1"/>
</dbReference>
<comment type="function">
    <text evidence="13">Endonuclease that resolves Holliday junction intermediates in genetic recombination. Cleaves mobile four-strand junctions by introducing symmetrical nicks in paired strands. Promotes annealing of linear ssDNA with homologous dsDNA. Required for DNA repair, homologous recombination and chromosome segregation.</text>
</comment>
<keyword evidence="5 13" id="KW-0255">Endonuclease</keyword>
<dbReference type="KEGG" id="lao:AOX59_04515"/>
<dbReference type="GO" id="GO:0003676">
    <property type="term" value="F:nucleic acid binding"/>
    <property type="evidence" value="ECO:0007669"/>
    <property type="project" value="InterPro"/>
</dbReference>
<evidence type="ECO:0000256" key="14">
    <source>
        <dbReference type="NCBIfam" id="TIGR00648"/>
    </source>
</evidence>
<dbReference type="SUPFAM" id="SSF52980">
    <property type="entry name" value="Restriction endonuclease-like"/>
    <property type="match status" value="1"/>
</dbReference>
<evidence type="ECO:0000256" key="10">
    <source>
        <dbReference type="ARBA" id="ARBA00023204"/>
    </source>
</evidence>
<keyword evidence="10 13" id="KW-0234">DNA repair</keyword>
<dbReference type="GO" id="GO:0000287">
    <property type="term" value="F:magnesium ion binding"/>
    <property type="evidence" value="ECO:0007669"/>
    <property type="project" value="UniProtKB-UniRule"/>
</dbReference>
<dbReference type="EC" id="3.1.21.10" evidence="13 14"/>
<comment type="catalytic activity">
    <reaction evidence="13">
        <text>Endonucleolytic cleavage at a junction such as a reciprocal single-stranded crossover between two homologous DNA duplexes (Holliday junction).</text>
        <dbReference type="EC" id="3.1.21.10"/>
    </reaction>
</comment>
<evidence type="ECO:0000256" key="11">
    <source>
        <dbReference type="ARBA" id="ARBA00023447"/>
    </source>
</evidence>
<keyword evidence="4 13" id="KW-0479">Metal-binding</keyword>
<feature type="binding site" evidence="13">
    <location>
        <position position="116"/>
    </location>
    <ligand>
        <name>Mg(2+)</name>
        <dbReference type="ChEBI" id="CHEBI:18420"/>
    </ligand>
</feature>
<keyword evidence="3 13" id="KW-0540">Nuclease</keyword>
<name>A0A0U4E3S6_9BACI</name>
<evidence type="ECO:0000256" key="5">
    <source>
        <dbReference type="ARBA" id="ARBA00022759"/>
    </source>
</evidence>
<dbReference type="NCBIfam" id="NF002584">
    <property type="entry name" value="PRK02234.1-5"/>
    <property type="match status" value="1"/>
</dbReference>
<dbReference type="NCBIfam" id="NF002581">
    <property type="entry name" value="PRK02234.1-2"/>
    <property type="match status" value="1"/>
</dbReference>
<feature type="binding site" evidence="13">
    <location>
        <position position="82"/>
    </location>
    <ligand>
        <name>Mg(2+)</name>
        <dbReference type="ChEBI" id="CHEBI:18420"/>
    </ligand>
</feature>
<sequence>MHYPNGKKNNGMKQVSAANRSMKFSNRGMTLEKDINTTNTFYWDTNKAVIHKKPTPVQVVNVHYPKRSAAVITEGYFKQPSTTDYNGIYRGRHIDFEAKETRNKTRFPLANIHYHQISHMKSITAHGGICFLIIRFSAHNETYYLPAESFFPYWDEQFNEGKKSIRYEAIKEKGYKIPFHFQARVNYLTIIDQLYF</sequence>
<dbReference type="GO" id="GO:0006281">
    <property type="term" value="P:DNA repair"/>
    <property type="evidence" value="ECO:0007669"/>
    <property type="project" value="UniProtKB-UniRule"/>
</dbReference>